<evidence type="ECO:0000313" key="2">
    <source>
        <dbReference type="Proteomes" id="UP000318313"/>
    </source>
</evidence>
<keyword evidence="2" id="KW-1185">Reference proteome</keyword>
<protein>
    <submittedName>
        <fullName evidence="1">T4-like virus tail tube protein gp19</fullName>
    </submittedName>
</protein>
<dbReference type="EMBL" id="CP037452">
    <property type="protein sequence ID" value="QDV49893.1"/>
    <property type="molecule type" value="Genomic_DNA"/>
</dbReference>
<dbReference type="KEGG" id="gfm:Enr17x_19140"/>
<dbReference type="RefSeq" id="WP_145308000.1">
    <property type="nucleotide sequence ID" value="NZ_CP037452.1"/>
</dbReference>
<dbReference type="AlphaFoldDB" id="A0A518I9U0"/>
<dbReference type="InterPro" id="IPR010667">
    <property type="entry name" value="Phage_T4_Gp19"/>
</dbReference>
<proteinExistence type="predicted"/>
<dbReference type="InterPro" id="IPR011747">
    <property type="entry name" value="CHP02241"/>
</dbReference>
<dbReference type="Pfam" id="PF06841">
    <property type="entry name" value="Phage_T4_gp19"/>
    <property type="match status" value="1"/>
</dbReference>
<dbReference type="PANTHER" id="PTHR38009:SF1">
    <property type="entry name" value="CONSERVED HYPOTHETICAL PHAGE TAIL PROTEIN"/>
    <property type="match status" value="1"/>
</dbReference>
<evidence type="ECO:0000313" key="1">
    <source>
        <dbReference type="EMBL" id="QDV49893.1"/>
    </source>
</evidence>
<gene>
    <name evidence="1" type="ORF">Enr17x_19140</name>
</gene>
<accession>A0A518I9U0</accession>
<dbReference type="NCBIfam" id="TIGR02241">
    <property type="entry name" value="conserved hypothetical phage tail region protein"/>
    <property type="match status" value="1"/>
</dbReference>
<dbReference type="GO" id="GO:0005198">
    <property type="term" value="F:structural molecule activity"/>
    <property type="evidence" value="ECO:0007669"/>
    <property type="project" value="InterPro"/>
</dbReference>
<reference evidence="1 2" key="1">
    <citation type="submission" date="2019-03" db="EMBL/GenBank/DDBJ databases">
        <title>Deep-cultivation of Planctomycetes and their phenomic and genomic characterization uncovers novel biology.</title>
        <authorList>
            <person name="Wiegand S."/>
            <person name="Jogler M."/>
            <person name="Boedeker C."/>
            <person name="Pinto D."/>
            <person name="Vollmers J."/>
            <person name="Rivas-Marin E."/>
            <person name="Kohn T."/>
            <person name="Peeters S.H."/>
            <person name="Heuer A."/>
            <person name="Rast P."/>
            <person name="Oberbeckmann S."/>
            <person name="Bunk B."/>
            <person name="Jeske O."/>
            <person name="Meyerdierks A."/>
            <person name="Storesund J.E."/>
            <person name="Kallscheuer N."/>
            <person name="Luecker S."/>
            <person name="Lage O.M."/>
            <person name="Pohl T."/>
            <person name="Merkel B.J."/>
            <person name="Hornburger P."/>
            <person name="Mueller R.-W."/>
            <person name="Bruemmer F."/>
            <person name="Labrenz M."/>
            <person name="Spormann A.M."/>
            <person name="Op den Camp H."/>
            <person name="Overmann J."/>
            <person name="Amann R."/>
            <person name="Jetten M.S.M."/>
            <person name="Mascher T."/>
            <person name="Medema M.H."/>
            <person name="Devos D.P."/>
            <person name="Kaster A.-K."/>
            <person name="Ovreas L."/>
            <person name="Rohde M."/>
            <person name="Galperin M.Y."/>
            <person name="Jogler C."/>
        </authorList>
    </citation>
    <scope>NUCLEOTIDE SEQUENCE [LARGE SCALE GENOMIC DNA]</scope>
    <source>
        <strain evidence="1 2">Enr17</strain>
    </source>
</reference>
<dbReference type="OrthoDB" id="73314at2"/>
<organism evidence="1 2">
    <name type="scientific">Gimesia fumaroli</name>
    <dbReference type="NCBI Taxonomy" id="2527976"/>
    <lineage>
        <taxon>Bacteria</taxon>
        <taxon>Pseudomonadati</taxon>
        <taxon>Planctomycetota</taxon>
        <taxon>Planctomycetia</taxon>
        <taxon>Planctomycetales</taxon>
        <taxon>Planctomycetaceae</taxon>
        <taxon>Gimesia</taxon>
    </lineage>
</organism>
<sequence>MRTDPLRGFRFLIEFQGITTGGFSSIKGISREIKYESYREGGVNDYTHNLITQVSHPVLILERGLVMDDLWKWAQDTAGGEVERRTLWIRLRDETDRSAWAWQVENALPVKWSISDLDSQQSQLVVESLELAHQGLRKGTT</sequence>
<name>A0A518I9U0_9PLAN</name>
<dbReference type="PANTHER" id="PTHR38009">
    <property type="entry name" value="CONSERVED HYPOTHETICAL PHAGE TAIL PROTEIN"/>
    <property type="match status" value="1"/>
</dbReference>
<dbReference type="Proteomes" id="UP000318313">
    <property type="component" value="Chromosome"/>
</dbReference>